<keyword evidence="1" id="KW-0472">Membrane</keyword>
<feature type="transmembrane region" description="Helical" evidence="1">
    <location>
        <begin position="34"/>
        <end position="57"/>
    </location>
</feature>
<keyword evidence="1" id="KW-0812">Transmembrane</keyword>
<evidence type="ECO:0000313" key="3">
    <source>
        <dbReference type="Proteomes" id="UP000250043"/>
    </source>
</evidence>
<organism evidence="2 3">
    <name type="scientific">Obba rivulosa</name>
    <dbReference type="NCBI Taxonomy" id="1052685"/>
    <lineage>
        <taxon>Eukaryota</taxon>
        <taxon>Fungi</taxon>
        <taxon>Dikarya</taxon>
        <taxon>Basidiomycota</taxon>
        <taxon>Agaricomycotina</taxon>
        <taxon>Agaricomycetes</taxon>
        <taxon>Polyporales</taxon>
        <taxon>Gelatoporiaceae</taxon>
        <taxon>Obba</taxon>
    </lineage>
</organism>
<dbReference type="Proteomes" id="UP000250043">
    <property type="component" value="Unassembled WGS sequence"/>
</dbReference>
<dbReference type="AlphaFoldDB" id="A0A8E2DMI4"/>
<keyword evidence="3" id="KW-1185">Reference proteome</keyword>
<evidence type="ECO:0000256" key="1">
    <source>
        <dbReference type="SAM" id="Phobius"/>
    </source>
</evidence>
<keyword evidence="1" id="KW-1133">Transmembrane helix</keyword>
<name>A0A8E2DMI4_9APHY</name>
<gene>
    <name evidence="2" type="ORF">OBBRIDRAFT_790856</name>
</gene>
<protein>
    <submittedName>
        <fullName evidence="2">Uncharacterized protein</fullName>
    </submittedName>
</protein>
<dbReference type="EMBL" id="KV722363">
    <property type="protein sequence ID" value="OCH92832.1"/>
    <property type="molecule type" value="Genomic_DNA"/>
</dbReference>
<proteinExistence type="predicted"/>
<evidence type="ECO:0000313" key="2">
    <source>
        <dbReference type="EMBL" id="OCH92832.1"/>
    </source>
</evidence>
<sequence>MSTAENDANVRLQGVAIAVYTCPVRGHRSRGSSAYIWATLFLLTQFLTFSELAYILYEATGLGALRVGHQFMTSSSIHHAEIILS</sequence>
<reference evidence="2 3" key="1">
    <citation type="submission" date="2016-07" db="EMBL/GenBank/DDBJ databases">
        <title>Draft genome of the white-rot fungus Obba rivulosa 3A-2.</title>
        <authorList>
            <consortium name="DOE Joint Genome Institute"/>
            <person name="Miettinen O."/>
            <person name="Riley R."/>
            <person name="Acob R."/>
            <person name="Barry K."/>
            <person name="Cullen D."/>
            <person name="De Vries R."/>
            <person name="Hainaut M."/>
            <person name="Hatakka A."/>
            <person name="Henrissat B."/>
            <person name="Hilden K."/>
            <person name="Kuo R."/>
            <person name="Labutti K."/>
            <person name="Lipzen A."/>
            <person name="Makela M.R."/>
            <person name="Sandor L."/>
            <person name="Spatafora J.W."/>
            <person name="Grigoriev I.V."/>
            <person name="Hibbett D.S."/>
        </authorList>
    </citation>
    <scope>NUCLEOTIDE SEQUENCE [LARGE SCALE GENOMIC DNA]</scope>
    <source>
        <strain evidence="2 3">3A-2</strain>
    </source>
</reference>
<accession>A0A8E2DMI4</accession>